<keyword evidence="3" id="KW-1185">Reference proteome</keyword>
<dbReference type="RefSeq" id="WP_005208988.1">
    <property type="nucleotide sequence ID" value="NZ_BAFC01000129.1"/>
</dbReference>
<dbReference type="EMBL" id="BAFC01000129">
    <property type="protein sequence ID" value="GAB41482.1"/>
    <property type="molecule type" value="Genomic_DNA"/>
</dbReference>
<sequence length="482" mass="53302">MSKRRNRRYYAKQAAKESSAGAAAASSMPDRDSRPLEIEYIEALAADDAVYALARELPTKIEGSTGPRRSYHEVLVIFYVSLAGVLGSHRKAAKALSHSRYWSILCAGCALHGIDLNPRPPKRWNCQDARKRILDASTSVTAGHVSELLETLRVRFVIEARALAKRHGCLLVPHRRSLTNPERGNVVYADGKVISSIFTERAVKKREAAGQRVDGELHKEGDKKDLTLGMKFQHIVTRPSTARNSRIFIDMIHTAPDSGGEAAISVQALLDLAAAEPGATTVCYDGAFRGVHLQPLADAGYMIFSPPHETTAALKPFDSLTCACGRTHKLYTRKGTLVAERVDEDGAVHHDRCNLLKLHSTHRTTGRYDWYVTIQLPCGAAHRVRINEPASDGATHRVEYLRQAVAAEDSEPATVYNRIYPYRSDAESANNTIDADWYRGRAISTTCDGQYLVMLGHALARNAYADRLWRHEHPDPGEPPVP</sequence>
<evidence type="ECO:0008006" key="4">
    <source>
        <dbReference type="Google" id="ProtNLM"/>
    </source>
</evidence>
<dbReference type="eggNOG" id="ENOG50331R3">
    <property type="taxonomic scope" value="Bacteria"/>
</dbReference>
<evidence type="ECO:0000313" key="2">
    <source>
        <dbReference type="EMBL" id="GAB41482.1"/>
    </source>
</evidence>
<protein>
    <recommendedName>
        <fullName evidence="4">Transposase</fullName>
    </recommendedName>
</protein>
<dbReference type="Proteomes" id="UP000005845">
    <property type="component" value="Unassembled WGS sequence"/>
</dbReference>
<feature type="compositionally biased region" description="Low complexity" evidence="1">
    <location>
        <begin position="11"/>
        <end position="27"/>
    </location>
</feature>
<feature type="compositionally biased region" description="Basic residues" evidence="1">
    <location>
        <begin position="1"/>
        <end position="10"/>
    </location>
</feature>
<accession>H5U6X4</accession>
<evidence type="ECO:0000313" key="3">
    <source>
        <dbReference type="Proteomes" id="UP000005845"/>
    </source>
</evidence>
<feature type="region of interest" description="Disordered" evidence="1">
    <location>
        <begin position="1"/>
        <end position="30"/>
    </location>
</feature>
<dbReference type="AlphaFoldDB" id="H5U6X4"/>
<evidence type="ECO:0000256" key="1">
    <source>
        <dbReference type="SAM" id="MobiDB-lite"/>
    </source>
</evidence>
<name>H5U6X4_9ACTN</name>
<reference evidence="2 3" key="1">
    <citation type="submission" date="2012-02" db="EMBL/GenBank/DDBJ databases">
        <title>Whole genome shotgun sequence of Gordonia sputi NBRC 100414.</title>
        <authorList>
            <person name="Yoshida I."/>
            <person name="Hosoyama A."/>
            <person name="Tsuchikane K."/>
            <person name="Katsumata H."/>
            <person name="Yamazaki S."/>
            <person name="Fujita N."/>
        </authorList>
    </citation>
    <scope>NUCLEOTIDE SEQUENCE [LARGE SCALE GENOMIC DNA]</scope>
    <source>
        <strain evidence="2 3">NBRC 100414</strain>
    </source>
</reference>
<organism evidence="2 3">
    <name type="scientific">Gordonia sputi NBRC 100414</name>
    <dbReference type="NCBI Taxonomy" id="1089453"/>
    <lineage>
        <taxon>Bacteria</taxon>
        <taxon>Bacillati</taxon>
        <taxon>Actinomycetota</taxon>
        <taxon>Actinomycetes</taxon>
        <taxon>Mycobacteriales</taxon>
        <taxon>Gordoniaceae</taxon>
        <taxon>Gordonia</taxon>
    </lineage>
</organism>
<gene>
    <name evidence="2" type="ORF">GOSPT_131_00170</name>
</gene>
<proteinExistence type="predicted"/>
<comment type="caution">
    <text evidence="2">The sequence shown here is derived from an EMBL/GenBank/DDBJ whole genome shotgun (WGS) entry which is preliminary data.</text>
</comment>